<dbReference type="PANTHER" id="PTHR33130:SF43">
    <property type="entry name" value="OS01G0688600 PROTEIN"/>
    <property type="match status" value="1"/>
</dbReference>
<feature type="region of interest" description="Disordered" evidence="1">
    <location>
        <begin position="107"/>
        <end position="128"/>
    </location>
</feature>
<proteinExistence type="predicted"/>
<dbReference type="Proteomes" id="UP000636800">
    <property type="component" value="Chromosome 3"/>
</dbReference>
<accession>A0A835V6L4</accession>
<gene>
    <name evidence="2" type="ORF">HPP92_008195</name>
</gene>
<keyword evidence="3" id="KW-1185">Reference proteome</keyword>
<evidence type="ECO:0000256" key="1">
    <source>
        <dbReference type="SAM" id="MobiDB-lite"/>
    </source>
</evidence>
<feature type="compositionally biased region" description="Basic and acidic residues" evidence="1">
    <location>
        <begin position="1"/>
        <end position="20"/>
    </location>
</feature>
<dbReference type="OrthoDB" id="8170117at2759"/>
<reference evidence="2 3" key="1">
    <citation type="journal article" date="2020" name="Nat. Food">
        <title>A phased Vanilla planifolia genome enables genetic improvement of flavour and production.</title>
        <authorList>
            <person name="Hasing T."/>
            <person name="Tang H."/>
            <person name="Brym M."/>
            <person name="Khazi F."/>
            <person name="Huang T."/>
            <person name="Chambers A.H."/>
        </authorList>
    </citation>
    <scope>NUCLEOTIDE SEQUENCE [LARGE SCALE GENOMIC DNA]</scope>
    <source>
        <tissue evidence="2">Leaf</tissue>
    </source>
</reference>
<sequence>MATTATREEKSHSNLLRRDFSSTSATTSGNNRIVWCGGVNYEGAIAFGERWASARDDWLSTGPSELGGDDDGLKELEEKLLDHLREAADKMKLEIPLIVRATPAVADEEGVRAKSSSGKGNPPRPWNLRARTADGRVSANTTERTIRLRSEDPEKTERQKFSISLSREEIEEDIFALTGSRPRRRPKKRTRNIQGQLDMVFPGLWLSEITPELYRVDG</sequence>
<feature type="region of interest" description="Disordered" evidence="1">
    <location>
        <begin position="1"/>
        <end position="26"/>
    </location>
</feature>
<organism evidence="2 3">
    <name type="scientific">Vanilla planifolia</name>
    <name type="common">Vanilla</name>
    <dbReference type="NCBI Taxonomy" id="51239"/>
    <lineage>
        <taxon>Eukaryota</taxon>
        <taxon>Viridiplantae</taxon>
        <taxon>Streptophyta</taxon>
        <taxon>Embryophyta</taxon>
        <taxon>Tracheophyta</taxon>
        <taxon>Spermatophyta</taxon>
        <taxon>Magnoliopsida</taxon>
        <taxon>Liliopsida</taxon>
        <taxon>Asparagales</taxon>
        <taxon>Orchidaceae</taxon>
        <taxon>Vanilloideae</taxon>
        <taxon>Vanilleae</taxon>
        <taxon>Vanilla</taxon>
    </lineage>
</organism>
<dbReference type="EMBL" id="JADCNL010000003">
    <property type="protein sequence ID" value="KAG0489384.1"/>
    <property type="molecule type" value="Genomic_DNA"/>
</dbReference>
<evidence type="ECO:0000313" key="3">
    <source>
        <dbReference type="Proteomes" id="UP000636800"/>
    </source>
</evidence>
<name>A0A835V6L4_VANPL</name>
<evidence type="ECO:0000313" key="2">
    <source>
        <dbReference type="EMBL" id="KAG0489384.1"/>
    </source>
</evidence>
<dbReference type="AlphaFoldDB" id="A0A835V6L4"/>
<dbReference type="Pfam" id="PF07797">
    <property type="entry name" value="DUF1639"/>
    <property type="match status" value="1"/>
</dbReference>
<dbReference type="PANTHER" id="PTHR33130">
    <property type="entry name" value="PUTATIVE (DUF1639)-RELATED"/>
    <property type="match status" value="1"/>
</dbReference>
<comment type="caution">
    <text evidence="2">The sequence shown here is derived from an EMBL/GenBank/DDBJ whole genome shotgun (WGS) entry which is preliminary data.</text>
</comment>
<dbReference type="InterPro" id="IPR012438">
    <property type="entry name" value="DUF1639"/>
</dbReference>
<protein>
    <submittedName>
        <fullName evidence="2">Uncharacterized protein</fullName>
    </submittedName>
</protein>